<evidence type="ECO:0008006" key="3">
    <source>
        <dbReference type="Google" id="ProtNLM"/>
    </source>
</evidence>
<name>A0A8B6X699_9BURK</name>
<dbReference type="SUPFAM" id="SSF46458">
    <property type="entry name" value="Globin-like"/>
    <property type="match status" value="1"/>
</dbReference>
<dbReference type="AlphaFoldDB" id="A0A8B6X699"/>
<protein>
    <recommendedName>
        <fullName evidence="3">Hemoglobin</fullName>
    </recommendedName>
</protein>
<keyword evidence="1" id="KW-1185">Reference proteome</keyword>
<dbReference type="Proteomes" id="UP000675920">
    <property type="component" value="Unplaced"/>
</dbReference>
<organism evidence="1 2">
    <name type="scientific">Derxia gummosa DSM 723</name>
    <dbReference type="NCBI Taxonomy" id="1121388"/>
    <lineage>
        <taxon>Bacteria</taxon>
        <taxon>Pseudomonadati</taxon>
        <taxon>Pseudomonadota</taxon>
        <taxon>Betaproteobacteria</taxon>
        <taxon>Burkholderiales</taxon>
        <taxon>Alcaligenaceae</taxon>
        <taxon>Derxia</taxon>
    </lineage>
</organism>
<dbReference type="OrthoDB" id="25954at2"/>
<reference evidence="2" key="1">
    <citation type="submission" date="2025-08" db="UniProtKB">
        <authorList>
            <consortium name="RefSeq"/>
        </authorList>
    </citation>
    <scope>IDENTIFICATION</scope>
</reference>
<evidence type="ECO:0000313" key="2">
    <source>
        <dbReference type="RefSeq" id="WP_028312712.1"/>
    </source>
</evidence>
<accession>A0A8B6X699</accession>
<proteinExistence type="predicted"/>
<dbReference type="RefSeq" id="WP_028312712.1">
    <property type="nucleotide sequence ID" value="NZ_KI519499.1"/>
</dbReference>
<dbReference type="InterPro" id="IPR012292">
    <property type="entry name" value="Globin/Proto"/>
</dbReference>
<evidence type="ECO:0000313" key="1">
    <source>
        <dbReference type="Proteomes" id="UP000675920"/>
    </source>
</evidence>
<dbReference type="Gene3D" id="1.10.490.10">
    <property type="entry name" value="Globins"/>
    <property type="match status" value="1"/>
</dbReference>
<dbReference type="GO" id="GO:0020037">
    <property type="term" value="F:heme binding"/>
    <property type="evidence" value="ECO:0007669"/>
    <property type="project" value="InterPro"/>
</dbReference>
<sequence length="126" mass="14284">MPLDEPMLSDAQIATVVRSFYARARTDAKVGFAYDHMVDDWEARFRAVQQFWSCALCNGTQQACGLDQKDLPFDASQFDHWCNLFCQATLDVLRGDAARRTVKQAERIASFYRNGSFPVPEAVTTH</sequence>
<dbReference type="InterPro" id="IPR009050">
    <property type="entry name" value="Globin-like_sf"/>
</dbReference>
<dbReference type="GO" id="GO:0019825">
    <property type="term" value="F:oxygen binding"/>
    <property type="evidence" value="ECO:0007669"/>
    <property type="project" value="InterPro"/>
</dbReference>